<evidence type="ECO:0000313" key="2">
    <source>
        <dbReference type="Proteomes" id="UP000199032"/>
    </source>
</evidence>
<dbReference type="RefSeq" id="WP_090742073.1">
    <property type="nucleotide sequence ID" value="NZ_CZQA01000001.1"/>
</dbReference>
<dbReference type="EMBL" id="CZQA01000001">
    <property type="protein sequence ID" value="CUS31299.1"/>
    <property type="molecule type" value="Genomic_DNA"/>
</dbReference>
<gene>
    <name evidence="1" type="ORF">COMA1_10041</name>
</gene>
<accession>A0A0S4L0Z0</accession>
<sequence length="218" mass="23698">MEFDRLLTRDRVQTRVTALQTLEDYAGLLHKLVGAVPDGELLEASNKFASNLRNVKGVSFSDEQAEGIGKAVAAVGGLYVEYKRAHAVREVVETANQPILSVIDLVKRDLDPKELGWNAGYKLTASELEGHALKVGGPVSSHDLASKSLVYKAQVMASENTARLDLVSSELIGLASAVAEAQQNLLQVLHTSDLNVDSVRQLANKVREFKSIYGLLHH</sequence>
<dbReference type="Proteomes" id="UP000199032">
    <property type="component" value="Unassembled WGS sequence"/>
</dbReference>
<dbReference type="AlphaFoldDB" id="A0A0S4L0Z0"/>
<proteinExistence type="predicted"/>
<keyword evidence="2" id="KW-1185">Reference proteome</keyword>
<protein>
    <submittedName>
        <fullName evidence="1">Uncharacterized protein</fullName>
    </submittedName>
</protein>
<name>A0A0S4L0Z0_9BACT</name>
<dbReference type="STRING" id="1742972.COMA1_10041"/>
<reference evidence="1 2" key="1">
    <citation type="submission" date="2015-10" db="EMBL/GenBank/DDBJ databases">
        <authorList>
            <person name="Gilbert D.G."/>
        </authorList>
    </citation>
    <scope>NUCLEOTIDE SEQUENCE [LARGE SCALE GENOMIC DNA]</scope>
    <source>
        <strain evidence="1">COMA1</strain>
    </source>
</reference>
<evidence type="ECO:0000313" key="1">
    <source>
        <dbReference type="EMBL" id="CUS31299.1"/>
    </source>
</evidence>
<organism evidence="1 2">
    <name type="scientific">Candidatus Nitrospira nitrosa</name>
    <dbReference type="NCBI Taxonomy" id="1742972"/>
    <lineage>
        <taxon>Bacteria</taxon>
        <taxon>Pseudomonadati</taxon>
        <taxon>Nitrospirota</taxon>
        <taxon>Nitrospiria</taxon>
        <taxon>Nitrospirales</taxon>
        <taxon>Nitrospiraceae</taxon>
        <taxon>Nitrospira</taxon>
    </lineage>
</organism>